<proteinExistence type="predicted"/>
<evidence type="ECO:0000313" key="2">
    <source>
        <dbReference type="Proteomes" id="UP001152888"/>
    </source>
</evidence>
<dbReference type="Proteomes" id="UP001152888">
    <property type="component" value="Unassembled WGS sequence"/>
</dbReference>
<name>A0A9P0JQT7_ACAOB</name>
<sequence>MNLAQMVTREETWVHHWDPETKTEYKQWVHEGSPGKLITTVFWDRLKNIGHLR</sequence>
<keyword evidence="2" id="KW-1185">Reference proteome</keyword>
<reference evidence="1" key="1">
    <citation type="submission" date="2022-03" db="EMBL/GenBank/DDBJ databases">
        <authorList>
            <person name="Sayadi A."/>
        </authorList>
    </citation>
    <scope>NUCLEOTIDE SEQUENCE</scope>
</reference>
<organism evidence="1 2">
    <name type="scientific">Acanthoscelides obtectus</name>
    <name type="common">Bean weevil</name>
    <name type="synonym">Bruchus obtectus</name>
    <dbReference type="NCBI Taxonomy" id="200917"/>
    <lineage>
        <taxon>Eukaryota</taxon>
        <taxon>Metazoa</taxon>
        <taxon>Ecdysozoa</taxon>
        <taxon>Arthropoda</taxon>
        <taxon>Hexapoda</taxon>
        <taxon>Insecta</taxon>
        <taxon>Pterygota</taxon>
        <taxon>Neoptera</taxon>
        <taxon>Endopterygota</taxon>
        <taxon>Coleoptera</taxon>
        <taxon>Polyphaga</taxon>
        <taxon>Cucujiformia</taxon>
        <taxon>Chrysomeloidea</taxon>
        <taxon>Chrysomelidae</taxon>
        <taxon>Bruchinae</taxon>
        <taxon>Bruchini</taxon>
        <taxon>Acanthoscelides</taxon>
    </lineage>
</organism>
<comment type="caution">
    <text evidence="1">The sequence shown here is derived from an EMBL/GenBank/DDBJ whole genome shotgun (WGS) entry which is preliminary data.</text>
</comment>
<gene>
    <name evidence="1" type="ORF">ACAOBT_LOCUS2597</name>
</gene>
<dbReference type="EMBL" id="CAKOFQ010006676">
    <property type="protein sequence ID" value="CAH1958333.1"/>
    <property type="molecule type" value="Genomic_DNA"/>
</dbReference>
<accession>A0A9P0JQT7</accession>
<protein>
    <submittedName>
        <fullName evidence="1">Uncharacterized protein</fullName>
    </submittedName>
</protein>
<dbReference type="AlphaFoldDB" id="A0A9P0JQT7"/>
<evidence type="ECO:0000313" key="1">
    <source>
        <dbReference type="EMBL" id="CAH1958333.1"/>
    </source>
</evidence>